<dbReference type="EMBL" id="AWUE01011365">
    <property type="protein sequence ID" value="OMP10694.1"/>
    <property type="molecule type" value="Genomic_DNA"/>
</dbReference>
<evidence type="ECO:0000313" key="1">
    <source>
        <dbReference type="EMBL" id="OMP10694.1"/>
    </source>
</evidence>
<dbReference type="PANTHER" id="PTHR48200">
    <property type="entry name" value="PROTEIN, PUTATIVE-RELATED"/>
    <property type="match status" value="1"/>
</dbReference>
<sequence>MALAIYGTIIFPKVLGHIEAAVIDYVEQLIQQTDPAPGIVAETLGSWNFCRRKGNGRFIG</sequence>
<dbReference type="AlphaFoldDB" id="A0A1R3KUB2"/>
<reference evidence="2" key="1">
    <citation type="submission" date="2013-09" db="EMBL/GenBank/DDBJ databases">
        <title>Corchorus olitorius genome sequencing.</title>
        <authorList>
            <person name="Alam M."/>
            <person name="Haque M.S."/>
            <person name="Islam M.S."/>
            <person name="Emdad E.M."/>
            <person name="Islam M.M."/>
            <person name="Ahmed B."/>
            <person name="Halim A."/>
            <person name="Hossen Q.M.M."/>
            <person name="Hossain M.Z."/>
            <person name="Ahmed R."/>
            <person name="Khan M.M."/>
            <person name="Islam R."/>
            <person name="Rashid M.M."/>
            <person name="Khan S.A."/>
            <person name="Rahman M.S."/>
            <person name="Alam M."/>
            <person name="Yahiya A.S."/>
            <person name="Khan M.S."/>
            <person name="Azam M.S."/>
            <person name="Haque T."/>
            <person name="Lashkar M.Z.H."/>
            <person name="Akhand A.I."/>
            <person name="Morshed G."/>
            <person name="Roy S."/>
            <person name="Uddin K.S."/>
            <person name="Rabeya T."/>
            <person name="Hossain A.S."/>
            <person name="Chowdhury A."/>
            <person name="Snigdha A.R."/>
            <person name="Mortoza M.S."/>
            <person name="Matin S.A."/>
            <person name="Hoque S.M.E."/>
            <person name="Islam M.K."/>
            <person name="Roy D.K."/>
            <person name="Haider R."/>
            <person name="Moosa M.M."/>
            <person name="Elias S.M."/>
            <person name="Hasan A.M."/>
            <person name="Jahan S."/>
            <person name="Shafiuddin M."/>
            <person name="Mahmood N."/>
            <person name="Shommy N.S."/>
        </authorList>
    </citation>
    <scope>NUCLEOTIDE SEQUENCE [LARGE SCALE GENOMIC DNA]</scope>
    <source>
        <strain evidence="2">cv. O-4</strain>
    </source>
</reference>
<evidence type="ECO:0000313" key="2">
    <source>
        <dbReference type="Proteomes" id="UP000187203"/>
    </source>
</evidence>
<protein>
    <submittedName>
        <fullName evidence="1">Uncharacterized protein</fullName>
    </submittedName>
</protein>
<dbReference type="Proteomes" id="UP000187203">
    <property type="component" value="Unassembled WGS sequence"/>
</dbReference>
<keyword evidence="2" id="KW-1185">Reference proteome</keyword>
<dbReference type="PANTHER" id="PTHR48200:SF1">
    <property type="entry name" value="AMINOTRANSFERASE-LIKE PLANT MOBILE DOMAIN-CONTAINING PROTEIN"/>
    <property type="match status" value="1"/>
</dbReference>
<proteinExistence type="predicted"/>
<comment type="caution">
    <text evidence="1">The sequence shown here is derived from an EMBL/GenBank/DDBJ whole genome shotgun (WGS) entry which is preliminary data.</text>
</comment>
<gene>
    <name evidence="1" type="ORF">COLO4_04350</name>
</gene>
<dbReference type="OrthoDB" id="1430424at2759"/>
<accession>A0A1R3KUB2</accession>
<organism evidence="1 2">
    <name type="scientific">Corchorus olitorius</name>
    <dbReference type="NCBI Taxonomy" id="93759"/>
    <lineage>
        <taxon>Eukaryota</taxon>
        <taxon>Viridiplantae</taxon>
        <taxon>Streptophyta</taxon>
        <taxon>Embryophyta</taxon>
        <taxon>Tracheophyta</taxon>
        <taxon>Spermatophyta</taxon>
        <taxon>Magnoliopsida</taxon>
        <taxon>eudicotyledons</taxon>
        <taxon>Gunneridae</taxon>
        <taxon>Pentapetalae</taxon>
        <taxon>rosids</taxon>
        <taxon>malvids</taxon>
        <taxon>Malvales</taxon>
        <taxon>Malvaceae</taxon>
        <taxon>Grewioideae</taxon>
        <taxon>Apeibeae</taxon>
        <taxon>Corchorus</taxon>
    </lineage>
</organism>
<name>A0A1R3KUB2_9ROSI</name>